<dbReference type="CDD" id="cd06503">
    <property type="entry name" value="ATP-synt_Fo_b"/>
    <property type="match status" value="1"/>
</dbReference>
<evidence type="ECO:0000256" key="17">
    <source>
        <dbReference type="SAM" id="Coils"/>
    </source>
</evidence>
<evidence type="ECO:0000256" key="10">
    <source>
        <dbReference type="ARBA" id="ARBA00023310"/>
    </source>
</evidence>
<comment type="subunit">
    <text evidence="15">F-type ATPases have 2 components, F(1) - the catalytic core - and F(0) - the membrane proton channel. F(1) has five subunits: alpha(3), beta(3), gamma(1), delta(1), epsilon(1). F(0) has three main subunits: a(1), b(2) and c(10-14). The alpha and beta chains form an alternating ring which encloses part of the gamma chain. F(1) is attached to F(0) by a central stalk formed by the gamma and epsilon chains, while a peripheral stalk is formed by the delta and b chains.</text>
</comment>
<evidence type="ECO:0000256" key="9">
    <source>
        <dbReference type="ARBA" id="ARBA00023136"/>
    </source>
</evidence>
<evidence type="ECO:0000256" key="3">
    <source>
        <dbReference type="ARBA" id="ARBA00022475"/>
    </source>
</evidence>
<evidence type="ECO:0000256" key="6">
    <source>
        <dbReference type="ARBA" id="ARBA00022781"/>
    </source>
</evidence>
<evidence type="ECO:0000256" key="16">
    <source>
        <dbReference type="RuleBase" id="RU003848"/>
    </source>
</evidence>
<evidence type="ECO:0000256" key="2">
    <source>
        <dbReference type="ARBA" id="ARBA00022448"/>
    </source>
</evidence>
<feature type="coiled-coil region" evidence="17">
    <location>
        <begin position="44"/>
        <end position="126"/>
    </location>
</feature>
<comment type="caution">
    <text evidence="18">The sequence shown here is derived from an EMBL/GenBank/DDBJ whole genome shotgun (WGS) entry which is preliminary data.</text>
</comment>
<evidence type="ECO:0000313" key="18">
    <source>
        <dbReference type="EMBL" id="MDY7226140.1"/>
    </source>
</evidence>
<dbReference type="Pfam" id="PF00430">
    <property type="entry name" value="ATP-synt_B"/>
    <property type="match status" value="1"/>
</dbReference>
<evidence type="ECO:0000256" key="1">
    <source>
        <dbReference type="ARBA" id="ARBA00005513"/>
    </source>
</evidence>
<comment type="function">
    <text evidence="11 15">F(1)F(0) ATP synthase produces ATP from ADP in the presence of a proton or sodium gradient. F-type ATPases consist of two structural domains, F(1) containing the extramembraneous catalytic core and F(0) containing the membrane proton channel, linked together by a central stalk and a peripheral stalk. During catalysis, ATP synthesis in the catalytic domain of F(1) is coupled via a rotary mechanism of the central stalk subunits to proton translocation.</text>
</comment>
<sequence>MLPTVLAASFLEVRPGLIFWTLITFVAVLVVLRWKAWGPILSLVEEREKQIASAIESAKRERAEAEKLLADQKTAIAEARRDAAEMMRKNQQDVEKYREELMAKSRKEAEEFKAQARREIEDQKTKAIAEVRTMAVDLALEVAGKLIAERMDDSKHRALAEQFVKGLPVGPGGTPRA</sequence>
<keyword evidence="8 15" id="KW-0406">Ion transport</keyword>
<evidence type="ECO:0000256" key="5">
    <source>
        <dbReference type="ARBA" id="ARBA00022692"/>
    </source>
</evidence>
<keyword evidence="5 15" id="KW-0812">Transmembrane</keyword>
<evidence type="ECO:0000256" key="8">
    <source>
        <dbReference type="ARBA" id="ARBA00023065"/>
    </source>
</evidence>
<keyword evidence="10 15" id="KW-0066">ATP synthesis</keyword>
<dbReference type="PANTHER" id="PTHR33445:SF1">
    <property type="entry name" value="ATP SYNTHASE SUBUNIT B"/>
    <property type="match status" value="1"/>
</dbReference>
<keyword evidence="17" id="KW-0175">Coiled coil</keyword>
<dbReference type="EMBL" id="JAXIVS010000002">
    <property type="protein sequence ID" value="MDY7226140.1"/>
    <property type="molecule type" value="Genomic_DNA"/>
</dbReference>
<keyword evidence="4 15" id="KW-0138">CF(0)</keyword>
<keyword evidence="3 15" id="KW-1003">Cell membrane</keyword>
<evidence type="ECO:0000256" key="12">
    <source>
        <dbReference type="ARBA" id="ARBA00025614"/>
    </source>
</evidence>
<dbReference type="Proteomes" id="UP001291309">
    <property type="component" value="Unassembled WGS sequence"/>
</dbReference>
<keyword evidence="7 15" id="KW-1133">Transmembrane helix</keyword>
<comment type="subunit">
    <text evidence="13">F-type ATPases have 2 components, F(1) - the catalytic core - and F(0) - the membrane proton channel. F(1) has five subunits: alpha(3), beta(3), gamma(1), delta(1), epsilon(1). F(0) has four main subunits: a(1), b(2) and c(10-14). The alpha and beta chains form an alternating ring which encloses part of the gamma chain. F(1) is attached to F(0) by a central stalk formed by the gamma and epsilon chains, while a peripheral stalk is formed by the delta and b chains.</text>
</comment>
<dbReference type="InterPro" id="IPR050059">
    <property type="entry name" value="ATP_synthase_B_chain"/>
</dbReference>
<evidence type="ECO:0000256" key="13">
    <source>
        <dbReference type="ARBA" id="ARBA00026054"/>
    </source>
</evidence>
<evidence type="ECO:0000313" key="19">
    <source>
        <dbReference type="Proteomes" id="UP001291309"/>
    </source>
</evidence>
<dbReference type="NCBIfam" id="TIGR01144">
    <property type="entry name" value="ATP_synt_b"/>
    <property type="match status" value="1"/>
</dbReference>
<dbReference type="InterPro" id="IPR005864">
    <property type="entry name" value="ATP_synth_F0_bsu_bac"/>
</dbReference>
<evidence type="ECO:0000256" key="14">
    <source>
        <dbReference type="ARBA" id="ARBA00037847"/>
    </source>
</evidence>
<evidence type="ECO:0000256" key="11">
    <source>
        <dbReference type="ARBA" id="ARBA00025198"/>
    </source>
</evidence>
<comment type="similarity">
    <text evidence="1 15 16">Belongs to the ATPase B chain family.</text>
</comment>
<protein>
    <recommendedName>
        <fullName evidence="15">ATP synthase subunit b</fullName>
    </recommendedName>
    <alternativeName>
        <fullName evidence="15">ATP synthase F(0) sector subunit b</fullName>
    </alternativeName>
    <alternativeName>
        <fullName evidence="15">ATPase subunit I</fullName>
    </alternativeName>
    <alternativeName>
        <fullName evidence="15">F-type ATPase subunit b</fullName>
        <shortName evidence="15">F-ATPase subunit b</shortName>
    </alternativeName>
</protein>
<evidence type="ECO:0000256" key="4">
    <source>
        <dbReference type="ARBA" id="ARBA00022547"/>
    </source>
</evidence>
<keyword evidence="19" id="KW-1185">Reference proteome</keyword>
<dbReference type="RefSeq" id="WP_321544861.1">
    <property type="nucleotide sequence ID" value="NZ_JAXIVS010000002.1"/>
</dbReference>
<comment type="function">
    <text evidence="12">Component of the F(0) channel, it forms part of the peripheral stalk, linking F(1) to F(0). The b'-subunit is a diverged and duplicated form of b found in plants and photosynthetic bacteria.</text>
</comment>
<dbReference type="SUPFAM" id="SSF81573">
    <property type="entry name" value="F1F0 ATP synthase subunit B, membrane domain"/>
    <property type="match status" value="1"/>
</dbReference>
<dbReference type="InterPro" id="IPR028987">
    <property type="entry name" value="ATP_synth_B-like_membr_sf"/>
</dbReference>
<accession>A0ABU5GY96</accession>
<name>A0ABU5GY96_9BACT</name>
<dbReference type="HAMAP" id="MF_01398">
    <property type="entry name" value="ATP_synth_b_bprime"/>
    <property type="match status" value="1"/>
</dbReference>
<feature type="transmembrane region" description="Helical" evidence="15">
    <location>
        <begin position="17"/>
        <end position="34"/>
    </location>
</feature>
<organism evidence="18 19">
    <name type="scientific">Hyalangium rubrum</name>
    <dbReference type="NCBI Taxonomy" id="3103134"/>
    <lineage>
        <taxon>Bacteria</taxon>
        <taxon>Pseudomonadati</taxon>
        <taxon>Myxococcota</taxon>
        <taxon>Myxococcia</taxon>
        <taxon>Myxococcales</taxon>
        <taxon>Cystobacterineae</taxon>
        <taxon>Archangiaceae</taxon>
        <taxon>Hyalangium</taxon>
    </lineage>
</organism>
<dbReference type="InterPro" id="IPR002146">
    <property type="entry name" value="ATP_synth_b/b'su_bac/chlpt"/>
</dbReference>
<reference evidence="18 19" key="1">
    <citation type="submission" date="2023-12" db="EMBL/GenBank/DDBJ databases">
        <title>the genome sequence of Hyalangium sp. s54d21.</title>
        <authorList>
            <person name="Zhang X."/>
        </authorList>
    </citation>
    <scope>NUCLEOTIDE SEQUENCE [LARGE SCALE GENOMIC DNA]</scope>
    <source>
        <strain evidence="19">s54d21</strain>
    </source>
</reference>
<comment type="subcellular location">
    <subcellularLocation>
        <location evidence="15">Cell membrane</location>
        <topology evidence="15">Single-pass membrane protein</topology>
    </subcellularLocation>
    <subcellularLocation>
        <location evidence="14">Endomembrane system</location>
        <topology evidence="14">Single-pass membrane protein</topology>
    </subcellularLocation>
</comment>
<evidence type="ECO:0000256" key="15">
    <source>
        <dbReference type="HAMAP-Rule" id="MF_01398"/>
    </source>
</evidence>
<evidence type="ECO:0000256" key="7">
    <source>
        <dbReference type="ARBA" id="ARBA00022989"/>
    </source>
</evidence>
<dbReference type="PANTHER" id="PTHR33445">
    <property type="entry name" value="ATP SYNTHASE SUBUNIT B', CHLOROPLASTIC"/>
    <property type="match status" value="1"/>
</dbReference>
<keyword evidence="2 15" id="KW-0813">Transport</keyword>
<proteinExistence type="inferred from homology"/>
<keyword evidence="9 15" id="KW-0472">Membrane</keyword>
<gene>
    <name evidence="15 18" type="primary">atpF</name>
    <name evidence="18" type="ORF">SYV04_07080</name>
</gene>
<keyword evidence="6 15" id="KW-0375">Hydrogen ion transport</keyword>